<evidence type="ECO:0000256" key="1">
    <source>
        <dbReference type="ARBA" id="ARBA00001971"/>
    </source>
</evidence>
<evidence type="ECO:0000256" key="6">
    <source>
        <dbReference type="ARBA" id="ARBA00022723"/>
    </source>
</evidence>
<dbReference type="InterPro" id="IPR017972">
    <property type="entry name" value="Cyt_P450_CS"/>
</dbReference>
<evidence type="ECO:0000256" key="12">
    <source>
        <dbReference type="PIRSR" id="PIRSR602402-1"/>
    </source>
</evidence>
<comment type="subcellular location">
    <subcellularLocation>
        <location evidence="2">Membrane</location>
    </subcellularLocation>
</comment>
<dbReference type="CDD" id="cd11063">
    <property type="entry name" value="CYP52"/>
    <property type="match status" value="1"/>
</dbReference>
<evidence type="ECO:0000256" key="3">
    <source>
        <dbReference type="ARBA" id="ARBA00010617"/>
    </source>
</evidence>
<dbReference type="InterPro" id="IPR047146">
    <property type="entry name" value="Cyt_P450_E_CYP52_fungi"/>
</dbReference>
<keyword evidence="8 13" id="KW-0560">Oxidoreductase</keyword>
<reference evidence="14 15" key="1">
    <citation type="submission" date="2016-02" db="EMBL/GenBank/DDBJ databases">
        <title>Complete genome sequence and transcriptome regulation of the pentose utilising yeast Sugiyamaella lignohabitans.</title>
        <authorList>
            <person name="Bellasio M."/>
            <person name="Peymann A."/>
            <person name="Valli M."/>
            <person name="Sipitzky M."/>
            <person name="Graf A."/>
            <person name="Sauer M."/>
            <person name="Marx H."/>
            <person name="Mattanovich D."/>
        </authorList>
    </citation>
    <scope>NUCLEOTIDE SEQUENCE [LARGE SCALE GENOMIC DNA]</scope>
    <source>
        <strain evidence="14 15">CBS 10342</strain>
    </source>
</reference>
<gene>
    <name evidence="14" type="primary">ERG5</name>
    <name evidence="14" type="ORF">AWJ20_2957</name>
</gene>
<proteinExistence type="inferred from homology"/>
<dbReference type="Proteomes" id="UP000189580">
    <property type="component" value="Chromosome b"/>
</dbReference>
<keyword evidence="15" id="KW-1185">Reference proteome</keyword>
<dbReference type="GO" id="GO:0020037">
    <property type="term" value="F:heme binding"/>
    <property type="evidence" value="ECO:0007669"/>
    <property type="project" value="InterPro"/>
</dbReference>
<keyword evidence="10 13" id="KW-0503">Monooxygenase</keyword>
<comment type="cofactor">
    <cofactor evidence="1 12">
        <name>heme</name>
        <dbReference type="ChEBI" id="CHEBI:30413"/>
    </cofactor>
</comment>
<evidence type="ECO:0000256" key="7">
    <source>
        <dbReference type="ARBA" id="ARBA00022989"/>
    </source>
</evidence>
<name>A0A161HH99_9ASCO</name>
<dbReference type="PRINTS" id="PR01239">
    <property type="entry name" value="EP450IICYP52"/>
</dbReference>
<dbReference type="InterPro" id="IPR002974">
    <property type="entry name" value="Cyt_P450_E_CYP52_ascomycetes"/>
</dbReference>
<dbReference type="GeneID" id="30034925"/>
<feature type="binding site" description="axial binding residue" evidence="12">
    <location>
        <position position="369"/>
    </location>
    <ligand>
        <name>heme</name>
        <dbReference type="ChEBI" id="CHEBI:30413"/>
    </ligand>
    <ligandPart>
        <name>Fe</name>
        <dbReference type="ChEBI" id="CHEBI:18248"/>
    </ligandPart>
</feature>
<accession>A0A161HH99</accession>
<dbReference type="PRINTS" id="PR00385">
    <property type="entry name" value="P450"/>
</dbReference>
<evidence type="ECO:0000256" key="5">
    <source>
        <dbReference type="ARBA" id="ARBA00022692"/>
    </source>
</evidence>
<keyword evidence="9 12" id="KW-0408">Iron</keyword>
<dbReference type="InterPro" id="IPR001128">
    <property type="entry name" value="Cyt_P450"/>
</dbReference>
<dbReference type="GO" id="GO:0016712">
    <property type="term" value="F:oxidoreductase activity, acting on paired donors, with incorporation or reduction of molecular oxygen, reduced flavin or flavoprotein as one donor, and incorporation of one atom of oxygen"/>
    <property type="evidence" value="ECO:0007669"/>
    <property type="project" value="InterPro"/>
</dbReference>
<dbReference type="SUPFAM" id="SSF48264">
    <property type="entry name" value="Cytochrome P450"/>
    <property type="match status" value="1"/>
</dbReference>
<dbReference type="AlphaFoldDB" id="A0A161HH99"/>
<evidence type="ECO:0000313" key="15">
    <source>
        <dbReference type="Proteomes" id="UP000189580"/>
    </source>
</evidence>
<dbReference type="PROSITE" id="PS00086">
    <property type="entry name" value="CYTOCHROME_P450"/>
    <property type="match status" value="1"/>
</dbReference>
<dbReference type="InterPro" id="IPR036396">
    <property type="entry name" value="Cyt_P450_sf"/>
</dbReference>
<evidence type="ECO:0000256" key="2">
    <source>
        <dbReference type="ARBA" id="ARBA00004370"/>
    </source>
</evidence>
<comment type="similarity">
    <text evidence="3 13">Belongs to the cytochrome P450 family.</text>
</comment>
<protein>
    <submittedName>
        <fullName evidence="14">C-22 sterol desaturase</fullName>
    </submittedName>
</protein>
<keyword evidence="5" id="KW-0812">Transmembrane</keyword>
<evidence type="ECO:0000256" key="10">
    <source>
        <dbReference type="ARBA" id="ARBA00023033"/>
    </source>
</evidence>
<dbReference type="PRINTS" id="PR00464">
    <property type="entry name" value="EP450II"/>
</dbReference>
<dbReference type="InterPro" id="IPR002402">
    <property type="entry name" value="Cyt_P450_E_grp-II"/>
</dbReference>
<dbReference type="PANTHER" id="PTHR24287">
    <property type="entry name" value="P450, PUTATIVE (EUROFUNG)-RELATED"/>
    <property type="match status" value="1"/>
</dbReference>
<keyword evidence="11" id="KW-0472">Membrane</keyword>
<evidence type="ECO:0000256" key="11">
    <source>
        <dbReference type="ARBA" id="ARBA00023136"/>
    </source>
</evidence>
<evidence type="ECO:0000256" key="4">
    <source>
        <dbReference type="ARBA" id="ARBA00022617"/>
    </source>
</evidence>
<dbReference type="KEGG" id="slb:AWJ20_2957"/>
<sequence>MNILTIHPENIKAILATNFKDYSLGLRYKQFLPLLGDGIFTLSGSGWKHSRAMLRPQFSREQVSQLESLNDHVSTLLTIFKEKSQTGQYFDAQKLFHNLTLDTATEFLFGESCNSLNNESRDMNPTAGSSAPVSAADFADSFNYCLTVLALRSQAGYFYWLFSGRKFISGVKTCKAFVDYFVRRALRTADEKKEEGRYIFIEELTKETRDATIIRDQSFNILLAGRDTTASLLSYITYYLARDKRVLNKLREVVLEEFGTEIDNLTFESLKRCTYLNHVINEVLRLNPIVPLNFRSAVRDTILPVGGGPDESQPVFVEKGTQIVYSVYALHRNPKYWGEDAEEFRPERWSEGKIHNWDFLPFNGGPRICLGQQFALTETSYTVVRVLQTFKDINLAPDQLNSKLLNNSSLTSSVANGVRAIFTPA</sequence>
<evidence type="ECO:0000256" key="8">
    <source>
        <dbReference type="ARBA" id="ARBA00023002"/>
    </source>
</evidence>
<dbReference type="OrthoDB" id="1470350at2759"/>
<keyword evidence="4 12" id="KW-0349">Heme</keyword>
<evidence type="ECO:0000256" key="13">
    <source>
        <dbReference type="RuleBase" id="RU000461"/>
    </source>
</evidence>
<dbReference type="GO" id="GO:0016020">
    <property type="term" value="C:membrane"/>
    <property type="evidence" value="ECO:0007669"/>
    <property type="project" value="UniProtKB-SubCell"/>
</dbReference>
<evidence type="ECO:0000313" key="14">
    <source>
        <dbReference type="EMBL" id="ANB15330.1"/>
    </source>
</evidence>
<dbReference type="EMBL" id="CP014503">
    <property type="protein sequence ID" value="ANB15330.1"/>
    <property type="molecule type" value="Genomic_DNA"/>
</dbReference>
<keyword evidence="7" id="KW-1133">Transmembrane helix</keyword>
<dbReference type="Gene3D" id="1.10.630.10">
    <property type="entry name" value="Cytochrome P450"/>
    <property type="match status" value="1"/>
</dbReference>
<dbReference type="PANTHER" id="PTHR24287:SF1">
    <property type="entry name" value="P450, PUTATIVE (EUROFUNG)-RELATED"/>
    <property type="match status" value="1"/>
</dbReference>
<dbReference type="RefSeq" id="XP_018737807.1">
    <property type="nucleotide sequence ID" value="XM_018879938.1"/>
</dbReference>
<organism evidence="14 15">
    <name type="scientific">Sugiyamaella lignohabitans</name>
    <dbReference type="NCBI Taxonomy" id="796027"/>
    <lineage>
        <taxon>Eukaryota</taxon>
        <taxon>Fungi</taxon>
        <taxon>Dikarya</taxon>
        <taxon>Ascomycota</taxon>
        <taxon>Saccharomycotina</taxon>
        <taxon>Dipodascomycetes</taxon>
        <taxon>Dipodascales</taxon>
        <taxon>Trichomonascaceae</taxon>
        <taxon>Sugiyamaella</taxon>
    </lineage>
</organism>
<dbReference type="GO" id="GO:0005506">
    <property type="term" value="F:iron ion binding"/>
    <property type="evidence" value="ECO:0007669"/>
    <property type="project" value="InterPro"/>
</dbReference>
<evidence type="ECO:0000256" key="9">
    <source>
        <dbReference type="ARBA" id="ARBA00023004"/>
    </source>
</evidence>
<dbReference type="Pfam" id="PF00067">
    <property type="entry name" value="p450"/>
    <property type="match status" value="1"/>
</dbReference>
<keyword evidence="6 12" id="KW-0479">Metal-binding</keyword>